<sequence length="404" mass="44541">MRALQIARRVLSSSAALRPAVRRVGAPSLASLASSSSSATLTPFGSRSFARSSVPFYHVDEDDEQHFEDADEFDDFDEDEEDEEDDKIRYPPSKARVGFRAPRFTANAVVDGEITSLSLDDYAGQYVVLFFYPKDFTYVCPTEITAFNDRADEFAALNAQLIAVSTDSAESHLAWTKIPRSKGGLGAMQIPLVADLTKSIAANYGVLIEDEGIALRGLFVIDRDRVLQQMTVNNLPVGRSVDETLRLLRAFQFHEEHGEVCPANWQPGAKTIVANPQDSHKYFSQIGDDSEEDDKSHEGMTVVSTKAAFQQLIKSGDAVVAKFEAPWCGKCSQIQPFVKELAAKHKDVTFATLDVTKPEIEELKAELGVDALPAFHFYKGGKEVGTPVLGYKKSPLKNAVEKFF</sequence>
<organism evidence="11 12">
    <name type="scientific">Pythium insidiosum</name>
    <name type="common">Pythiosis disease agent</name>
    <dbReference type="NCBI Taxonomy" id="114742"/>
    <lineage>
        <taxon>Eukaryota</taxon>
        <taxon>Sar</taxon>
        <taxon>Stramenopiles</taxon>
        <taxon>Oomycota</taxon>
        <taxon>Peronosporomycetes</taxon>
        <taxon>Pythiales</taxon>
        <taxon>Pythiaceae</taxon>
        <taxon>Pythium</taxon>
    </lineage>
</organism>
<dbReference type="AlphaFoldDB" id="A0AAD5LJF5"/>
<dbReference type="GO" id="GO:0033554">
    <property type="term" value="P:cellular response to stress"/>
    <property type="evidence" value="ECO:0007669"/>
    <property type="project" value="TreeGrafter"/>
</dbReference>
<evidence type="ECO:0000256" key="8">
    <source>
        <dbReference type="ARBA" id="ARBA00049091"/>
    </source>
</evidence>
<dbReference type="FunFam" id="3.40.30.10:FF:000003">
    <property type="entry name" value="Peroxiredoxin 1"/>
    <property type="match status" value="1"/>
</dbReference>
<dbReference type="Pfam" id="PF00578">
    <property type="entry name" value="AhpC-TSA"/>
    <property type="match status" value="1"/>
</dbReference>
<keyword evidence="5" id="KW-0560">Oxidoreductase</keyword>
<dbReference type="CDD" id="cd02947">
    <property type="entry name" value="TRX_family"/>
    <property type="match status" value="1"/>
</dbReference>
<dbReference type="PROSITE" id="PS51352">
    <property type="entry name" value="THIOREDOXIN_2"/>
    <property type="match status" value="2"/>
</dbReference>
<dbReference type="EMBL" id="JAKCXM010000160">
    <property type="protein sequence ID" value="KAJ0400205.1"/>
    <property type="molecule type" value="Genomic_DNA"/>
</dbReference>
<dbReference type="GO" id="GO:0008379">
    <property type="term" value="F:thioredoxin peroxidase activity"/>
    <property type="evidence" value="ECO:0007669"/>
    <property type="project" value="TreeGrafter"/>
</dbReference>
<dbReference type="GO" id="GO:0042744">
    <property type="term" value="P:hydrogen peroxide catabolic process"/>
    <property type="evidence" value="ECO:0007669"/>
    <property type="project" value="TreeGrafter"/>
</dbReference>
<keyword evidence="3" id="KW-0575">Peroxidase</keyword>
<dbReference type="Proteomes" id="UP001209570">
    <property type="component" value="Unassembled WGS sequence"/>
</dbReference>
<keyword evidence="12" id="KW-1185">Reference proteome</keyword>
<keyword evidence="6" id="KW-1015">Disulfide bond</keyword>
<keyword evidence="4" id="KW-0049">Antioxidant</keyword>
<evidence type="ECO:0000256" key="2">
    <source>
        <dbReference type="ARBA" id="ARBA00013017"/>
    </source>
</evidence>
<dbReference type="CDD" id="cd03015">
    <property type="entry name" value="PRX_Typ2cys"/>
    <property type="match status" value="1"/>
</dbReference>
<keyword evidence="7" id="KW-0676">Redox-active center</keyword>
<evidence type="ECO:0000256" key="6">
    <source>
        <dbReference type="ARBA" id="ARBA00023157"/>
    </source>
</evidence>
<dbReference type="SUPFAM" id="SSF52833">
    <property type="entry name" value="Thioredoxin-like"/>
    <property type="match status" value="2"/>
</dbReference>
<dbReference type="GO" id="GO:0005829">
    <property type="term" value="C:cytosol"/>
    <property type="evidence" value="ECO:0007669"/>
    <property type="project" value="TreeGrafter"/>
</dbReference>
<evidence type="ECO:0000256" key="1">
    <source>
        <dbReference type="ARBA" id="ARBA00009796"/>
    </source>
</evidence>
<dbReference type="InterPro" id="IPR050217">
    <property type="entry name" value="Peroxiredoxin"/>
</dbReference>
<dbReference type="PANTHER" id="PTHR10681">
    <property type="entry name" value="THIOREDOXIN PEROXIDASE"/>
    <property type="match status" value="1"/>
</dbReference>
<feature type="domain" description="Thioredoxin" evidence="10">
    <location>
        <begin position="95"/>
        <end position="253"/>
    </location>
</feature>
<dbReference type="Pfam" id="PF00085">
    <property type="entry name" value="Thioredoxin"/>
    <property type="match status" value="1"/>
</dbReference>
<dbReference type="InterPro" id="IPR036249">
    <property type="entry name" value="Thioredoxin-like_sf"/>
</dbReference>
<dbReference type="GO" id="GO:0045454">
    <property type="term" value="P:cell redox homeostasis"/>
    <property type="evidence" value="ECO:0007669"/>
    <property type="project" value="TreeGrafter"/>
</dbReference>
<reference evidence="11" key="1">
    <citation type="submission" date="2021-12" db="EMBL/GenBank/DDBJ databases">
        <title>Prjna785345.</title>
        <authorList>
            <person name="Rujirawat T."/>
            <person name="Krajaejun T."/>
        </authorList>
    </citation>
    <scope>NUCLEOTIDE SEQUENCE</scope>
    <source>
        <strain evidence="11">Pi057C3</strain>
    </source>
</reference>
<dbReference type="PANTHER" id="PTHR10681:SF128">
    <property type="entry name" value="THIOREDOXIN-DEPENDENT PEROXIDE REDUCTASE, MITOCHONDRIAL"/>
    <property type="match status" value="1"/>
</dbReference>
<evidence type="ECO:0000259" key="10">
    <source>
        <dbReference type="PROSITE" id="PS51352"/>
    </source>
</evidence>
<name>A0AAD5LJF5_PYTIN</name>
<dbReference type="Gene3D" id="3.40.30.10">
    <property type="entry name" value="Glutaredoxin"/>
    <property type="match status" value="2"/>
</dbReference>
<proteinExistence type="inferred from homology"/>
<dbReference type="InterPro" id="IPR019479">
    <property type="entry name" value="Peroxiredoxin_C"/>
</dbReference>
<gene>
    <name evidence="11" type="ORF">P43SY_009522</name>
</gene>
<evidence type="ECO:0000256" key="5">
    <source>
        <dbReference type="ARBA" id="ARBA00023002"/>
    </source>
</evidence>
<dbReference type="InterPro" id="IPR000866">
    <property type="entry name" value="AhpC/TSA"/>
</dbReference>
<evidence type="ECO:0000256" key="3">
    <source>
        <dbReference type="ARBA" id="ARBA00022559"/>
    </source>
</evidence>
<dbReference type="InterPro" id="IPR013766">
    <property type="entry name" value="Thioredoxin_domain"/>
</dbReference>
<evidence type="ECO:0000313" key="11">
    <source>
        <dbReference type="EMBL" id="KAJ0400205.1"/>
    </source>
</evidence>
<feature type="region of interest" description="Disordered" evidence="9">
    <location>
        <begin position="68"/>
        <end position="87"/>
    </location>
</feature>
<dbReference type="EC" id="1.11.1.24" evidence="2"/>
<dbReference type="Pfam" id="PF10417">
    <property type="entry name" value="1-cysPrx_C"/>
    <property type="match status" value="1"/>
</dbReference>
<comment type="similarity">
    <text evidence="1">Belongs to the peroxiredoxin family. AhpC/Prx1 subfamily.</text>
</comment>
<accession>A0AAD5LJF5</accession>
<protein>
    <recommendedName>
        <fullName evidence="2">thioredoxin-dependent peroxiredoxin</fullName>
        <ecNumber evidence="2">1.11.1.24</ecNumber>
    </recommendedName>
</protein>
<feature type="compositionally biased region" description="Acidic residues" evidence="9">
    <location>
        <begin position="68"/>
        <end position="85"/>
    </location>
</feature>
<evidence type="ECO:0000256" key="9">
    <source>
        <dbReference type="SAM" id="MobiDB-lite"/>
    </source>
</evidence>
<feature type="domain" description="Thioredoxin" evidence="10">
    <location>
        <begin position="274"/>
        <end position="404"/>
    </location>
</feature>
<evidence type="ECO:0000313" key="12">
    <source>
        <dbReference type="Proteomes" id="UP001209570"/>
    </source>
</evidence>
<comment type="catalytic activity">
    <reaction evidence="8">
        <text>a hydroperoxide + [thioredoxin]-dithiol = an alcohol + [thioredoxin]-disulfide + H2O</text>
        <dbReference type="Rhea" id="RHEA:62620"/>
        <dbReference type="Rhea" id="RHEA-COMP:10698"/>
        <dbReference type="Rhea" id="RHEA-COMP:10700"/>
        <dbReference type="ChEBI" id="CHEBI:15377"/>
        <dbReference type="ChEBI" id="CHEBI:29950"/>
        <dbReference type="ChEBI" id="CHEBI:30879"/>
        <dbReference type="ChEBI" id="CHEBI:35924"/>
        <dbReference type="ChEBI" id="CHEBI:50058"/>
        <dbReference type="EC" id="1.11.1.24"/>
    </reaction>
</comment>
<comment type="caution">
    <text evidence="11">The sequence shown here is derived from an EMBL/GenBank/DDBJ whole genome shotgun (WGS) entry which is preliminary data.</text>
</comment>
<evidence type="ECO:0000256" key="4">
    <source>
        <dbReference type="ARBA" id="ARBA00022862"/>
    </source>
</evidence>
<evidence type="ECO:0000256" key="7">
    <source>
        <dbReference type="ARBA" id="ARBA00023284"/>
    </source>
</evidence>
<dbReference type="GO" id="GO:0006979">
    <property type="term" value="P:response to oxidative stress"/>
    <property type="evidence" value="ECO:0007669"/>
    <property type="project" value="TreeGrafter"/>
</dbReference>